<dbReference type="EMBL" id="BGPR01119364">
    <property type="protein sequence ID" value="GBN15522.1"/>
    <property type="molecule type" value="Genomic_DNA"/>
</dbReference>
<organism evidence="1 2">
    <name type="scientific">Araneus ventricosus</name>
    <name type="common">Orbweaver spider</name>
    <name type="synonym">Epeira ventricosa</name>
    <dbReference type="NCBI Taxonomy" id="182803"/>
    <lineage>
        <taxon>Eukaryota</taxon>
        <taxon>Metazoa</taxon>
        <taxon>Ecdysozoa</taxon>
        <taxon>Arthropoda</taxon>
        <taxon>Chelicerata</taxon>
        <taxon>Arachnida</taxon>
        <taxon>Araneae</taxon>
        <taxon>Araneomorphae</taxon>
        <taxon>Entelegynae</taxon>
        <taxon>Araneoidea</taxon>
        <taxon>Araneidae</taxon>
        <taxon>Araneus</taxon>
    </lineage>
</organism>
<proteinExistence type="predicted"/>
<sequence length="51" mass="5714">KIIDNLSTVWPSIIVLGKKVAFNSSLEKLLIRLKIVIPVALYGHSTHIKDM</sequence>
<dbReference type="AlphaFoldDB" id="A0A4Y2LLN9"/>
<protein>
    <submittedName>
        <fullName evidence="1">Uncharacterized protein</fullName>
    </submittedName>
</protein>
<feature type="non-terminal residue" evidence="1">
    <location>
        <position position="1"/>
    </location>
</feature>
<gene>
    <name evidence="1" type="ORF">AVEN_120194_1</name>
</gene>
<name>A0A4Y2LLN9_ARAVE</name>
<evidence type="ECO:0000313" key="2">
    <source>
        <dbReference type="Proteomes" id="UP000499080"/>
    </source>
</evidence>
<accession>A0A4Y2LLN9</accession>
<evidence type="ECO:0000313" key="1">
    <source>
        <dbReference type="EMBL" id="GBN15522.1"/>
    </source>
</evidence>
<reference evidence="1 2" key="1">
    <citation type="journal article" date="2019" name="Sci. Rep.">
        <title>Orb-weaving spider Araneus ventricosus genome elucidates the spidroin gene catalogue.</title>
        <authorList>
            <person name="Kono N."/>
            <person name="Nakamura H."/>
            <person name="Ohtoshi R."/>
            <person name="Moran D.A.P."/>
            <person name="Shinohara A."/>
            <person name="Yoshida Y."/>
            <person name="Fujiwara M."/>
            <person name="Mori M."/>
            <person name="Tomita M."/>
            <person name="Arakawa K."/>
        </authorList>
    </citation>
    <scope>NUCLEOTIDE SEQUENCE [LARGE SCALE GENOMIC DNA]</scope>
</reference>
<keyword evidence="2" id="KW-1185">Reference proteome</keyword>
<comment type="caution">
    <text evidence="1">The sequence shown here is derived from an EMBL/GenBank/DDBJ whole genome shotgun (WGS) entry which is preliminary data.</text>
</comment>
<dbReference type="Proteomes" id="UP000499080">
    <property type="component" value="Unassembled WGS sequence"/>
</dbReference>